<dbReference type="PROSITE" id="PS00893">
    <property type="entry name" value="NUDIX_BOX"/>
    <property type="match status" value="1"/>
</dbReference>
<dbReference type="InterPro" id="IPR000086">
    <property type="entry name" value="NUDIX_hydrolase_dom"/>
</dbReference>
<dbReference type="Proteomes" id="UP000230484">
    <property type="component" value="Unassembled WGS sequence"/>
</dbReference>
<evidence type="ECO:0000256" key="1">
    <source>
        <dbReference type="ARBA" id="ARBA00001946"/>
    </source>
</evidence>
<dbReference type="EMBL" id="PFWW01000020">
    <property type="protein sequence ID" value="PJA42901.1"/>
    <property type="molecule type" value="Genomic_DNA"/>
</dbReference>
<keyword evidence="2" id="KW-0378">Hydrolase</keyword>
<feature type="domain" description="Nudix hydrolase" evidence="3">
    <location>
        <begin position="11"/>
        <end position="152"/>
    </location>
</feature>
<comment type="cofactor">
    <cofactor evidence="1">
        <name>Mg(2+)</name>
        <dbReference type="ChEBI" id="CHEBI:18420"/>
    </cofactor>
</comment>
<evidence type="ECO:0000313" key="4">
    <source>
        <dbReference type="EMBL" id="PJA42901.1"/>
    </source>
</evidence>
<evidence type="ECO:0000256" key="2">
    <source>
        <dbReference type="ARBA" id="ARBA00022801"/>
    </source>
</evidence>
<dbReference type="Gene3D" id="3.90.79.10">
    <property type="entry name" value="Nucleoside Triphosphate Pyrophosphohydrolase"/>
    <property type="match status" value="1"/>
</dbReference>
<evidence type="ECO:0000259" key="3">
    <source>
        <dbReference type="PROSITE" id="PS51462"/>
    </source>
</evidence>
<dbReference type="Pfam" id="PF00293">
    <property type="entry name" value="NUDIX"/>
    <property type="match status" value="1"/>
</dbReference>
<gene>
    <name evidence="4" type="ORF">CO176_01025</name>
</gene>
<dbReference type="InterPro" id="IPR020084">
    <property type="entry name" value="NUDIX_hydrolase_CS"/>
</dbReference>
<dbReference type="SUPFAM" id="SSF55811">
    <property type="entry name" value="Nudix"/>
    <property type="match status" value="1"/>
</dbReference>
<dbReference type="AlphaFoldDB" id="A0A2M7XA70"/>
<name>A0A2M7XA70_9BACT</name>
<dbReference type="InterPro" id="IPR015797">
    <property type="entry name" value="NUDIX_hydrolase-like_dom_sf"/>
</dbReference>
<reference evidence="5" key="1">
    <citation type="submission" date="2017-09" db="EMBL/GenBank/DDBJ databases">
        <title>Depth-based differentiation of microbial function through sediment-hosted aquifers and enrichment of novel symbionts in the deep terrestrial subsurface.</title>
        <authorList>
            <person name="Probst A.J."/>
            <person name="Ladd B."/>
            <person name="Jarett J.K."/>
            <person name="Geller-Mcgrath D.E."/>
            <person name="Sieber C.M.K."/>
            <person name="Emerson J.B."/>
            <person name="Anantharaman K."/>
            <person name="Thomas B.C."/>
            <person name="Malmstrom R."/>
            <person name="Stieglmeier M."/>
            <person name="Klingl A."/>
            <person name="Woyke T."/>
            <person name="Ryan C.M."/>
            <person name="Banfield J.F."/>
        </authorList>
    </citation>
    <scope>NUCLEOTIDE SEQUENCE [LARGE SCALE GENOMIC DNA]</scope>
</reference>
<organism evidence="4 5">
    <name type="scientific">Candidatus Woesebacteria bacterium CG_4_9_14_3_um_filter_39_10</name>
    <dbReference type="NCBI Taxonomy" id="1975056"/>
    <lineage>
        <taxon>Bacteria</taxon>
        <taxon>Candidatus Woeseibacteriota</taxon>
    </lineage>
</organism>
<sequence>MKSNLGVRNLLYRRNVSCILFKGNNYLLVQLADWEDNWWKFPQGGIKENETEEDAIRRELFEELNISNLKVIAKSKYTNLYDWPEEIVKKRGLKWRGQDQVFYLVEYLGDEPDIKISDPHEVRKFQWVTKIELFNLISQKDKIFSGYKSVIKKIFKEYAKILS</sequence>
<dbReference type="GO" id="GO:0016787">
    <property type="term" value="F:hydrolase activity"/>
    <property type="evidence" value="ECO:0007669"/>
    <property type="project" value="UniProtKB-KW"/>
</dbReference>
<dbReference type="PROSITE" id="PS51462">
    <property type="entry name" value="NUDIX"/>
    <property type="match status" value="1"/>
</dbReference>
<proteinExistence type="predicted"/>
<evidence type="ECO:0000313" key="5">
    <source>
        <dbReference type="Proteomes" id="UP000230484"/>
    </source>
</evidence>
<accession>A0A2M7XA70</accession>
<comment type="caution">
    <text evidence="4">The sequence shown here is derived from an EMBL/GenBank/DDBJ whole genome shotgun (WGS) entry which is preliminary data.</text>
</comment>
<dbReference type="PANTHER" id="PTHR43046:SF14">
    <property type="entry name" value="MUTT_NUDIX FAMILY PROTEIN"/>
    <property type="match status" value="1"/>
</dbReference>
<protein>
    <recommendedName>
        <fullName evidence="3">Nudix hydrolase domain-containing protein</fullName>
    </recommendedName>
</protein>
<dbReference type="PANTHER" id="PTHR43046">
    <property type="entry name" value="GDP-MANNOSE MANNOSYL HYDROLASE"/>
    <property type="match status" value="1"/>
</dbReference>